<dbReference type="Proteomes" id="UP000252519">
    <property type="component" value="Unassembled WGS sequence"/>
</dbReference>
<accession>A0A368GQ98</accession>
<dbReference type="AlphaFoldDB" id="A0A368GQ98"/>
<reference evidence="1 2" key="1">
    <citation type="submission" date="2014-10" db="EMBL/GenBank/DDBJ databases">
        <title>Draft genome of the hookworm Ancylostoma caninum.</title>
        <authorList>
            <person name="Mitreva M."/>
        </authorList>
    </citation>
    <scope>NUCLEOTIDE SEQUENCE [LARGE SCALE GENOMIC DNA]</scope>
    <source>
        <strain evidence="1 2">Baltimore</strain>
    </source>
</reference>
<dbReference type="OrthoDB" id="5909640at2759"/>
<proteinExistence type="predicted"/>
<evidence type="ECO:0000313" key="2">
    <source>
        <dbReference type="Proteomes" id="UP000252519"/>
    </source>
</evidence>
<protein>
    <submittedName>
        <fullName evidence="1">Uncharacterized protein</fullName>
    </submittedName>
</protein>
<keyword evidence="2" id="KW-1185">Reference proteome</keyword>
<sequence>MYTSCTPDFTVGVAYVKNPPADESDYCHFESRRDSEKLSCRRRRYLLYDRDWIRNRQVPA</sequence>
<gene>
    <name evidence="1" type="ORF">ANCCAN_07412</name>
</gene>
<organism evidence="1 2">
    <name type="scientific">Ancylostoma caninum</name>
    <name type="common">Dog hookworm</name>
    <dbReference type="NCBI Taxonomy" id="29170"/>
    <lineage>
        <taxon>Eukaryota</taxon>
        <taxon>Metazoa</taxon>
        <taxon>Ecdysozoa</taxon>
        <taxon>Nematoda</taxon>
        <taxon>Chromadorea</taxon>
        <taxon>Rhabditida</taxon>
        <taxon>Rhabditina</taxon>
        <taxon>Rhabditomorpha</taxon>
        <taxon>Strongyloidea</taxon>
        <taxon>Ancylostomatidae</taxon>
        <taxon>Ancylostomatinae</taxon>
        <taxon>Ancylostoma</taxon>
    </lineage>
</organism>
<dbReference type="EMBL" id="JOJR01000077">
    <property type="protein sequence ID" value="RCN46552.1"/>
    <property type="molecule type" value="Genomic_DNA"/>
</dbReference>
<comment type="caution">
    <text evidence="1">The sequence shown here is derived from an EMBL/GenBank/DDBJ whole genome shotgun (WGS) entry which is preliminary data.</text>
</comment>
<name>A0A368GQ98_ANCCA</name>
<evidence type="ECO:0000313" key="1">
    <source>
        <dbReference type="EMBL" id="RCN46552.1"/>
    </source>
</evidence>